<proteinExistence type="predicted"/>
<evidence type="ECO:0000313" key="3">
    <source>
        <dbReference type="Proteomes" id="UP000440578"/>
    </source>
</evidence>
<dbReference type="PANTHER" id="PTHR37984">
    <property type="entry name" value="PROTEIN CBG26694"/>
    <property type="match status" value="1"/>
</dbReference>
<sequence>MGVSRADLTPSTAVLWAADSRRLDCVGTCALTLQLGDVIQTVQVSVLRALHSPLLSWHDCIGLGILPASFPRQICQRGSAAETGTDGGAPEPPPPGEPPEAPAAGSQPALRRCSGTTAAPEETRDLSRVSAADRPAASSAGADPTGRAPSPGPTRAPPPGQAHGPAAGGTPSARQRRADFDKLKAEFPRVFDTKSTLRKMTGEPMKIELTDDAVPHAVTTARNIPFCWREDVRLQLDELMEKDIIEPVEHPTDWCHPIGLLELRNTPRADGRSPAQVLLGHPLSSAVPAHHRAFADCWQRAADDCDARAAAQQQKTAERYDTTARQHSALTRGQRRPPIDVGAICKAGARNAARAWRRSWPDGWYRSIWVDRCPGSVLEADRAVVIYIRQYLLCIGRLPRPDAHNATTWSALLPDAASAAKRLALHGMCCCDARRWRRCDKEPRQLNCFKRRNDICPPLSSRVGVDGRVGRRENLQ</sequence>
<organism evidence="2 3">
    <name type="scientific">Amphibalanus amphitrite</name>
    <name type="common">Striped barnacle</name>
    <name type="synonym">Balanus amphitrite</name>
    <dbReference type="NCBI Taxonomy" id="1232801"/>
    <lineage>
        <taxon>Eukaryota</taxon>
        <taxon>Metazoa</taxon>
        <taxon>Ecdysozoa</taxon>
        <taxon>Arthropoda</taxon>
        <taxon>Crustacea</taxon>
        <taxon>Multicrustacea</taxon>
        <taxon>Cirripedia</taxon>
        <taxon>Thoracica</taxon>
        <taxon>Thoracicalcarea</taxon>
        <taxon>Balanomorpha</taxon>
        <taxon>Balanoidea</taxon>
        <taxon>Balanidae</taxon>
        <taxon>Amphibalaninae</taxon>
        <taxon>Amphibalanus</taxon>
    </lineage>
</organism>
<name>A0A6A4X505_AMPAM</name>
<dbReference type="EMBL" id="VIIS01000267">
    <property type="protein sequence ID" value="KAF0311074.1"/>
    <property type="molecule type" value="Genomic_DNA"/>
</dbReference>
<evidence type="ECO:0000256" key="1">
    <source>
        <dbReference type="SAM" id="MobiDB-lite"/>
    </source>
</evidence>
<reference evidence="2 3" key="1">
    <citation type="submission" date="2019-07" db="EMBL/GenBank/DDBJ databases">
        <title>Draft genome assembly of a fouling barnacle, Amphibalanus amphitrite (Darwin, 1854): The first reference genome for Thecostraca.</title>
        <authorList>
            <person name="Kim W."/>
        </authorList>
    </citation>
    <scope>NUCLEOTIDE SEQUENCE [LARGE SCALE GENOMIC DNA]</scope>
    <source>
        <strain evidence="2">SNU_AA5</strain>
        <tissue evidence="2">Soma without cirri and trophi</tissue>
    </source>
</reference>
<keyword evidence="3" id="KW-1185">Reference proteome</keyword>
<protein>
    <submittedName>
        <fullName evidence="2">Uncharacterized protein</fullName>
    </submittedName>
</protein>
<dbReference type="OrthoDB" id="411823at2759"/>
<dbReference type="AlphaFoldDB" id="A0A6A4X505"/>
<evidence type="ECO:0000313" key="2">
    <source>
        <dbReference type="EMBL" id="KAF0311074.1"/>
    </source>
</evidence>
<feature type="compositionally biased region" description="Pro residues" evidence="1">
    <location>
        <begin position="150"/>
        <end position="160"/>
    </location>
</feature>
<gene>
    <name evidence="2" type="ORF">FJT64_018074</name>
</gene>
<comment type="caution">
    <text evidence="2">The sequence shown here is derived from an EMBL/GenBank/DDBJ whole genome shotgun (WGS) entry which is preliminary data.</text>
</comment>
<dbReference type="PANTHER" id="PTHR37984:SF8">
    <property type="entry name" value="CCHC-TYPE DOMAIN-CONTAINING PROTEIN"/>
    <property type="match status" value="1"/>
</dbReference>
<feature type="compositionally biased region" description="Pro residues" evidence="1">
    <location>
        <begin position="90"/>
        <end position="101"/>
    </location>
</feature>
<feature type="compositionally biased region" description="Low complexity" evidence="1">
    <location>
        <begin position="128"/>
        <end position="149"/>
    </location>
</feature>
<accession>A0A6A4X505</accession>
<dbReference type="InterPro" id="IPR050951">
    <property type="entry name" value="Retrovirus_Pol_polyprotein"/>
</dbReference>
<dbReference type="Proteomes" id="UP000440578">
    <property type="component" value="Unassembled WGS sequence"/>
</dbReference>
<feature type="region of interest" description="Disordered" evidence="1">
    <location>
        <begin position="77"/>
        <end position="176"/>
    </location>
</feature>